<evidence type="ECO:0000313" key="1">
    <source>
        <dbReference type="EMBL" id="PNS99361.1"/>
    </source>
</evidence>
<sequence>MLFTVSEFIMDCTVVQLLCTVPSTRLEARPLGLRPCGTWAVCVGAGHPQRTGRAWVAYFCADTPLRTCDAWASCLGAGHPQRTRGAWADAFVLGTPLCTRGAWATASVLGTRGVGISAWGLGKSLRIRGALDALGMSHACAPLRDTWCMGHGTGPKVPGS</sequence>
<proteinExistence type="predicted"/>
<dbReference type="AlphaFoldDB" id="A0A2K1XF01"/>
<dbReference type="EMBL" id="CM009305">
    <property type="protein sequence ID" value="PNS99361.1"/>
    <property type="molecule type" value="Genomic_DNA"/>
</dbReference>
<keyword evidence="2" id="KW-1185">Reference proteome</keyword>
<dbReference type="Proteomes" id="UP000006729">
    <property type="component" value="Chromosome 16"/>
</dbReference>
<reference evidence="1 2" key="1">
    <citation type="journal article" date="2006" name="Science">
        <title>The genome of black cottonwood, Populus trichocarpa (Torr. &amp; Gray).</title>
        <authorList>
            <person name="Tuskan G.A."/>
            <person name="Difazio S."/>
            <person name="Jansson S."/>
            <person name="Bohlmann J."/>
            <person name="Grigoriev I."/>
            <person name="Hellsten U."/>
            <person name="Putnam N."/>
            <person name="Ralph S."/>
            <person name="Rombauts S."/>
            <person name="Salamov A."/>
            <person name="Schein J."/>
            <person name="Sterck L."/>
            <person name="Aerts A."/>
            <person name="Bhalerao R.R."/>
            <person name="Bhalerao R.P."/>
            <person name="Blaudez D."/>
            <person name="Boerjan W."/>
            <person name="Brun A."/>
            <person name="Brunner A."/>
            <person name="Busov V."/>
            <person name="Campbell M."/>
            <person name="Carlson J."/>
            <person name="Chalot M."/>
            <person name="Chapman J."/>
            <person name="Chen G.L."/>
            <person name="Cooper D."/>
            <person name="Coutinho P.M."/>
            <person name="Couturier J."/>
            <person name="Covert S."/>
            <person name="Cronk Q."/>
            <person name="Cunningham R."/>
            <person name="Davis J."/>
            <person name="Degroeve S."/>
            <person name="Dejardin A."/>
            <person name="Depamphilis C."/>
            <person name="Detter J."/>
            <person name="Dirks B."/>
            <person name="Dubchak I."/>
            <person name="Duplessis S."/>
            <person name="Ehlting J."/>
            <person name="Ellis B."/>
            <person name="Gendler K."/>
            <person name="Goodstein D."/>
            <person name="Gribskov M."/>
            <person name="Grimwood J."/>
            <person name="Groover A."/>
            <person name="Gunter L."/>
            <person name="Hamberger B."/>
            <person name="Heinze B."/>
            <person name="Helariutta Y."/>
            <person name="Henrissat B."/>
            <person name="Holligan D."/>
            <person name="Holt R."/>
            <person name="Huang W."/>
            <person name="Islam-Faridi N."/>
            <person name="Jones S."/>
            <person name="Jones-Rhoades M."/>
            <person name="Jorgensen R."/>
            <person name="Joshi C."/>
            <person name="Kangasjarvi J."/>
            <person name="Karlsson J."/>
            <person name="Kelleher C."/>
            <person name="Kirkpatrick R."/>
            <person name="Kirst M."/>
            <person name="Kohler A."/>
            <person name="Kalluri U."/>
            <person name="Larimer F."/>
            <person name="Leebens-Mack J."/>
            <person name="Leple J.C."/>
            <person name="Locascio P."/>
            <person name="Lou Y."/>
            <person name="Lucas S."/>
            <person name="Martin F."/>
            <person name="Montanini B."/>
            <person name="Napoli C."/>
            <person name="Nelson D.R."/>
            <person name="Nelson C."/>
            <person name="Nieminen K."/>
            <person name="Nilsson O."/>
            <person name="Pereda V."/>
            <person name="Peter G."/>
            <person name="Philippe R."/>
            <person name="Pilate G."/>
            <person name="Poliakov A."/>
            <person name="Razumovskaya J."/>
            <person name="Richardson P."/>
            <person name="Rinaldi C."/>
            <person name="Ritland K."/>
            <person name="Rouze P."/>
            <person name="Ryaboy D."/>
            <person name="Schmutz J."/>
            <person name="Schrader J."/>
            <person name="Segerman B."/>
            <person name="Shin H."/>
            <person name="Siddiqui A."/>
            <person name="Sterky F."/>
            <person name="Terry A."/>
            <person name="Tsai C.J."/>
            <person name="Uberbacher E."/>
            <person name="Unneberg P."/>
            <person name="Vahala J."/>
            <person name="Wall K."/>
            <person name="Wessler S."/>
            <person name="Yang G."/>
            <person name="Yin T."/>
            <person name="Douglas C."/>
            <person name="Marra M."/>
            <person name="Sandberg G."/>
            <person name="Van de Peer Y."/>
            <person name="Rokhsar D."/>
        </authorList>
    </citation>
    <scope>NUCLEOTIDE SEQUENCE [LARGE SCALE GENOMIC DNA]</scope>
    <source>
        <strain evidence="2">cv. Nisqually</strain>
    </source>
</reference>
<name>A0A2K1XF01_POPTR</name>
<protein>
    <submittedName>
        <fullName evidence="1">Uncharacterized protein</fullName>
    </submittedName>
</protein>
<organism evidence="1 2">
    <name type="scientific">Populus trichocarpa</name>
    <name type="common">Western balsam poplar</name>
    <name type="synonym">Populus balsamifera subsp. trichocarpa</name>
    <dbReference type="NCBI Taxonomy" id="3694"/>
    <lineage>
        <taxon>Eukaryota</taxon>
        <taxon>Viridiplantae</taxon>
        <taxon>Streptophyta</taxon>
        <taxon>Embryophyta</taxon>
        <taxon>Tracheophyta</taxon>
        <taxon>Spermatophyta</taxon>
        <taxon>Magnoliopsida</taxon>
        <taxon>eudicotyledons</taxon>
        <taxon>Gunneridae</taxon>
        <taxon>Pentapetalae</taxon>
        <taxon>rosids</taxon>
        <taxon>fabids</taxon>
        <taxon>Malpighiales</taxon>
        <taxon>Salicaceae</taxon>
        <taxon>Saliceae</taxon>
        <taxon>Populus</taxon>
    </lineage>
</organism>
<gene>
    <name evidence="1" type="ORF">POPTR_016G131000</name>
</gene>
<dbReference type="InParanoid" id="A0A2K1XF01"/>
<accession>A0A2K1XF01</accession>
<evidence type="ECO:0000313" key="2">
    <source>
        <dbReference type="Proteomes" id="UP000006729"/>
    </source>
</evidence>